<dbReference type="InterPro" id="IPR000719">
    <property type="entry name" value="Prot_kinase_dom"/>
</dbReference>
<accession>A0AAV2Z0A0</accession>
<dbReference type="Proteomes" id="UP001146120">
    <property type="component" value="Unassembled WGS sequence"/>
</dbReference>
<dbReference type="SUPFAM" id="SSF56112">
    <property type="entry name" value="Protein kinase-like (PK-like)"/>
    <property type="match status" value="1"/>
</dbReference>
<keyword evidence="4" id="KW-0418">Kinase</keyword>
<dbReference type="GO" id="GO:0004674">
    <property type="term" value="F:protein serine/threonine kinase activity"/>
    <property type="evidence" value="ECO:0007669"/>
    <property type="project" value="UniProtKB-KW"/>
</dbReference>
<evidence type="ECO:0000256" key="4">
    <source>
        <dbReference type="ARBA" id="ARBA00022777"/>
    </source>
</evidence>
<keyword evidence="3" id="KW-0547">Nucleotide-binding</keyword>
<dbReference type="PANTHER" id="PTHR24345">
    <property type="entry name" value="SERINE/THREONINE-PROTEIN KINASE PLK"/>
    <property type="match status" value="1"/>
</dbReference>
<keyword evidence="8" id="KW-1185">Reference proteome</keyword>
<dbReference type="GO" id="GO:0005524">
    <property type="term" value="F:ATP binding"/>
    <property type="evidence" value="ECO:0007669"/>
    <property type="project" value="UniProtKB-KW"/>
</dbReference>
<protein>
    <recommendedName>
        <fullName evidence="6">Protein kinase domain-containing protein</fullName>
    </recommendedName>
</protein>
<sequence>MQAPAHRHIVQFLDETMTTTDFFIAMEHCARGDLWEILSKHERGHFDECETATMIRGVALAVQYLHEVIGVAHRDLSVENILVTAENVCKISDFGLSTDANKLTNTKVGKEYYMAPEVAAGKWYDPKKADVWSLGIVLFVMLTGSPLVKIADPSDRVFRAIEMYGPASVLTALGMHGRASLCMLDLLCQMLVVDPKRRITLSDVVRFLEEWELDG</sequence>
<dbReference type="InterPro" id="IPR011009">
    <property type="entry name" value="Kinase-like_dom_sf"/>
</dbReference>
<proteinExistence type="predicted"/>
<comment type="caution">
    <text evidence="7">The sequence shown here is derived from an EMBL/GenBank/DDBJ whole genome shotgun (WGS) entry which is preliminary data.</text>
</comment>
<dbReference type="EMBL" id="DAKRPA010000082">
    <property type="protein sequence ID" value="DAZ99483.1"/>
    <property type="molecule type" value="Genomic_DNA"/>
</dbReference>
<keyword evidence="2" id="KW-0808">Transferase</keyword>
<name>A0AAV2Z0A0_9STRA</name>
<evidence type="ECO:0000256" key="2">
    <source>
        <dbReference type="ARBA" id="ARBA00022679"/>
    </source>
</evidence>
<evidence type="ECO:0000259" key="6">
    <source>
        <dbReference type="PROSITE" id="PS50011"/>
    </source>
</evidence>
<evidence type="ECO:0000256" key="1">
    <source>
        <dbReference type="ARBA" id="ARBA00022527"/>
    </source>
</evidence>
<gene>
    <name evidence="7" type="ORF">N0F65_001668</name>
</gene>
<dbReference type="AlphaFoldDB" id="A0AAV2Z0A0"/>
<dbReference type="PROSITE" id="PS50011">
    <property type="entry name" value="PROTEIN_KINASE_DOM"/>
    <property type="match status" value="1"/>
</dbReference>
<dbReference type="GO" id="GO:0005634">
    <property type="term" value="C:nucleus"/>
    <property type="evidence" value="ECO:0007669"/>
    <property type="project" value="TreeGrafter"/>
</dbReference>
<evidence type="ECO:0000256" key="3">
    <source>
        <dbReference type="ARBA" id="ARBA00022741"/>
    </source>
</evidence>
<dbReference type="PANTHER" id="PTHR24345:SF91">
    <property type="entry name" value="SERINE_THREONINE-PROTEIN KINASE PLK4"/>
    <property type="match status" value="1"/>
</dbReference>
<reference evidence="7" key="1">
    <citation type="submission" date="2022-11" db="EMBL/GenBank/DDBJ databases">
        <authorList>
            <person name="Morgan W.R."/>
            <person name="Tartar A."/>
        </authorList>
    </citation>
    <scope>NUCLEOTIDE SEQUENCE</scope>
    <source>
        <strain evidence="7">ARSEF 373</strain>
    </source>
</reference>
<evidence type="ECO:0000313" key="7">
    <source>
        <dbReference type="EMBL" id="DAZ99483.1"/>
    </source>
</evidence>
<evidence type="ECO:0000256" key="5">
    <source>
        <dbReference type="ARBA" id="ARBA00022840"/>
    </source>
</evidence>
<evidence type="ECO:0000313" key="8">
    <source>
        <dbReference type="Proteomes" id="UP001146120"/>
    </source>
</evidence>
<keyword evidence="1" id="KW-0723">Serine/threonine-protein kinase</keyword>
<organism evidence="7 8">
    <name type="scientific">Lagenidium giganteum</name>
    <dbReference type="NCBI Taxonomy" id="4803"/>
    <lineage>
        <taxon>Eukaryota</taxon>
        <taxon>Sar</taxon>
        <taxon>Stramenopiles</taxon>
        <taxon>Oomycota</taxon>
        <taxon>Peronosporomycetes</taxon>
        <taxon>Pythiales</taxon>
        <taxon>Pythiaceae</taxon>
    </lineage>
</organism>
<reference evidence="7" key="2">
    <citation type="journal article" date="2023" name="Microbiol Resour">
        <title>Decontamination and Annotation of the Draft Genome Sequence of the Oomycete Lagenidium giganteum ARSEF 373.</title>
        <authorList>
            <person name="Morgan W.R."/>
            <person name="Tartar A."/>
        </authorList>
    </citation>
    <scope>NUCLEOTIDE SEQUENCE</scope>
    <source>
        <strain evidence="7">ARSEF 373</strain>
    </source>
</reference>
<dbReference type="Gene3D" id="1.10.510.10">
    <property type="entry name" value="Transferase(Phosphotransferase) domain 1"/>
    <property type="match status" value="1"/>
</dbReference>
<dbReference type="Pfam" id="PF00069">
    <property type="entry name" value="Pkinase"/>
    <property type="match status" value="1"/>
</dbReference>
<feature type="domain" description="Protein kinase" evidence="6">
    <location>
        <begin position="1"/>
        <end position="212"/>
    </location>
</feature>
<keyword evidence="5" id="KW-0067">ATP-binding</keyword>